<evidence type="ECO:0000259" key="12">
    <source>
        <dbReference type="Pfam" id="PF07715"/>
    </source>
</evidence>
<evidence type="ECO:0000313" key="13">
    <source>
        <dbReference type="EMBL" id="OUO03119.1"/>
    </source>
</evidence>
<dbReference type="InterPro" id="IPR000531">
    <property type="entry name" value="Beta-barrel_TonB"/>
</dbReference>
<dbReference type="AlphaFoldDB" id="A0A1Y3Z317"/>
<dbReference type="Pfam" id="PF13715">
    <property type="entry name" value="CarbopepD_reg_2"/>
    <property type="match status" value="1"/>
</dbReference>
<keyword evidence="3 8" id="KW-1134">Transmembrane beta strand</keyword>
<dbReference type="Proteomes" id="UP000195386">
    <property type="component" value="Unassembled WGS sequence"/>
</dbReference>
<accession>A0A1Y3Z317</accession>
<dbReference type="Gene3D" id="2.60.40.1120">
    <property type="entry name" value="Carboxypeptidase-like, regulatory domain"/>
    <property type="match status" value="1"/>
</dbReference>
<dbReference type="NCBIfam" id="TIGR04057">
    <property type="entry name" value="SusC_RagA_signa"/>
    <property type="match status" value="1"/>
</dbReference>
<evidence type="ECO:0000256" key="10">
    <source>
        <dbReference type="SAM" id="SignalP"/>
    </source>
</evidence>
<feature type="domain" description="TonB-dependent receptor-like beta-barrel" evidence="11">
    <location>
        <begin position="435"/>
        <end position="964"/>
    </location>
</feature>
<evidence type="ECO:0000256" key="6">
    <source>
        <dbReference type="ARBA" id="ARBA00023136"/>
    </source>
</evidence>
<dbReference type="SUPFAM" id="SSF56935">
    <property type="entry name" value="Porins"/>
    <property type="match status" value="1"/>
</dbReference>
<dbReference type="RefSeq" id="WP_087425280.1">
    <property type="nucleotide sequence ID" value="NZ_CAMMFP010000001.1"/>
</dbReference>
<dbReference type="EMBL" id="NFII01000001">
    <property type="protein sequence ID" value="OUO03119.1"/>
    <property type="molecule type" value="Genomic_DNA"/>
</dbReference>
<protein>
    <submittedName>
        <fullName evidence="13">SusC/RagA family protein</fullName>
    </submittedName>
</protein>
<feature type="chain" id="PRO_5011010164" evidence="10">
    <location>
        <begin position="28"/>
        <end position="1002"/>
    </location>
</feature>
<dbReference type="InterPro" id="IPR023996">
    <property type="entry name" value="TonB-dep_OMP_SusC/RagA"/>
</dbReference>
<evidence type="ECO:0000256" key="5">
    <source>
        <dbReference type="ARBA" id="ARBA00023077"/>
    </source>
</evidence>
<organism evidence="13 14">
    <name type="scientific">Bacteroides clarus</name>
    <dbReference type="NCBI Taxonomy" id="626929"/>
    <lineage>
        <taxon>Bacteria</taxon>
        <taxon>Pseudomonadati</taxon>
        <taxon>Bacteroidota</taxon>
        <taxon>Bacteroidia</taxon>
        <taxon>Bacteroidales</taxon>
        <taxon>Bacteroidaceae</taxon>
        <taxon>Bacteroides</taxon>
    </lineage>
</organism>
<dbReference type="Gene3D" id="2.170.130.10">
    <property type="entry name" value="TonB-dependent receptor, plug domain"/>
    <property type="match status" value="1"/>
</dbReference>
<evidence type="ECO:0000256" key="8">
    <source>
        <dbReference type="PROSITE-ProRule" id="PRU01360"/>
    </source>
</evidence>
<evidence type="ECO:0000256" key="4">
    <source>
        <dbReference type="ARBA" id="ARBA00022692"/>
    </source>
</evidence>
<dbReference type="InterPro" id="IPR037066">
    <property type="entry name" value="Plug_dom_sf"/>
</dbReference>
<dbReference type="Pfam" id="PF07715">
    <property type="entry name" value="Plug"/>
    <property type="match status" value="1"/>
</dbReference>
<dbReference type="Gene3D" id="2.40.170.20">
    <property type="entry name" value="TonB-dependent receptor, beta-barrel domain"/>
    <property type="match status" value="1"/>
</dbReference>
<evidence type="ECO:0000256" key="9">
    <source>
        <dbReference type="RuleBase" id="RU003357"/>
    </source>
</evidence>
<keyword evidence="4 8" id="KW-0812">Transmembrane</keyword>
<evidence type="ECO:0000256" key="1">
    <source>
        <dbReference type="ARBA" id="ARBA00004571"/>
    </source>
</evidence>
<comment type="caution">
    <text evidence="13">The sequence shown here is derived from an EMBL/GenBank/DDBJ whole genome shotgun (WGS) entry which is preliminary data.</text>
</comment>
<dbReference type="PROSITE" id="PS52016">
    <property type="entry name" value="TONB_DEPENDENT_REC_3"/>
    <property type="match status" value="1"/>
</dbReference>
<keyword evidence="2 8" id="KW-0813">Transport</keyword>
<dbReference type="InterPro" id="IPR012910">
    <property type="entry name" value="Plug_dom"/>
</dbReference>
<dbReference type="GO" id="GO:0009279">
    <property type="term" value="C:cell outer membrane"/>
    <property type="evidence" value="ECO:0007669"/>
    <property type="project" value="UniProtKB-SubCell"/>
</dbReference>
<keyword evidence="10" id="KW-0732">Signal</keyword>
<reference evidence="14" key="1">
    <citation type="submission" date="2017-04" db="EMBL/GenBank/DDBJ databases">
        <title>Function of individual gut microbiota members based on whole genome sequencing of pure cultures obtained from chicken caecum.</title>
        <authorList>
            <person name="Medvecky M."/>
            <person name="Cejkova D."/>
            <person name="Polansky O."/>
            <person name="Karasova D."/>
            <person name="Kubasova T."/>
            <person name="Cizek A."/>
            <person name="Rychlik I."/>
        </authorList>
    </citation>
    <scope>NUCLEOTIDE SEQUENCE [LARGE SCALE GENOMIC DNA]</scope>
    <source>
        <strain evidence="14">An43</strain>
    </source>
</reference>
<keyword evidence="7 8" id="KW-0998">Cell outer membrane</keyword>
<gene>
    <name evidence="13" type="ORF">B5F97_01485</name>
</gene>
<dbReference type="NCBIfam" id="TIGR04056">
    <property type="entry name" value="OMP_RagA_SusC"/>
    <property type="match status" value="1"/>
</dbReference>
<dbReference type="InterPro" id="IPR023997">
    <property type="entry name" value="TonB-dep_OMP_SusC/RagA_CS"/>
</dbReference>
<dbReference type="SUPFAM" id="SSF49464">
    <property type="entry name" value="Carboxypeptidase regulatory domain-like"/>
    <property type="match status" value="1"/>
</dbReference>
<sequence length="1002" mass="110833">MKQVNLRIYRTILPLLLGLFLSVGAYAQNITVKGHVKDALGGVIGANVVEKGNTTNGTITDLDGNFTLTVPQGATLVVSFIGYKSQEVLAAPSVVVTMEDDSQLLDAVVVIGYGSVKKNDLTGSVTAIDAEKMVKGAATSASDLLVGKAAGVSVITDGGAPGASATIRVRGGSSMSASNDPLIVIDGVPVDNEGVNGMSNPLATIHPNDIETFTILKDASSTAIYGSRASNGVIIITTKKGQSGKPRVSYNGSFSISTKTKTVDVMGADEFRAFVEDKYGKESNQYAALGKASTDWQDEIFRTAFSTDHNVSVSGSIPNMPYRVSVAYTNENGILKTSNLQRLTGAINLNPTFFDKKLNINLNVKGVYNTNRFADKAAIGLATQYDPTQPVYMSNSDYGNGYYMAMASDNKPIGIALANPVAMLEQKHDESTVYRSIGNAQIDYKMHFLPELRANLNLGYDISKSKGDVIIEDNSPMTWCSGNYKQGWGDNSHYSQLKRNLLLDFYLNYAKDFGIHNIDVMAGYSWQHFYKSEKNSYPYSAAQAEIEGKKEYKDGDSYETENYLVSFFGRLNYSLMNRYLLTFTLREDGSSRFNKDNRWGLFPSVALAWKINEETFMKKFDFLSDLKLRLGYGVTGQQNLDNGDYPYLPRYMDSKAGASYFFGDTQYSLIAPLAYDKNLKWEETTTWNAGIDYGFLNGRITGALDFYYRKTEDLLNTVAIAAGTNFSNQLLTNVGTLENKGVEFTINAHAITTKDWKWTIGYNISYNKNEITKMTINDDPNYVGVIHGGIDGGTGYNVMINAVNNPYNSFYVFEQIYDQNGKPIEGAYVDHNGDGKVGEKDNDGDLIAYKKSAPDVFMGLTSQLSYKNWDFSFALRASIGNYAYNNVQSNRESWGGSEMFDNTGFLKNRVTSATYTDFKDARRRSSYYVQNASFLRMDNISLGYTFNKLFNNRQSARVYATVQNPFVITKYDGIDPEISGEGIDNNIYPRPRVFMIGLNLNF</sequence>
<keyword evidence="6 8" id="KW-0472">Membrane</keyword>
<dbReference type="InterPro" id="IPR008969">
    <property type="entry name" value="CarboxyPept-like_regulatory"/>
</dbReference>
<comment type="subcellular location">
    <subcellularLocation>
        <location evidence="1 8">Cell outer membrane</location>
        <topology evidence="1 8">Multi-pass membrane protein</topology>
    </subcellularLocation>
</comment>
<proteinExistence type="inferred from homology"/>
<evidence type="ECO:0000259" key="11">
    <source>
        <dbReference type="Pfam" id="PF00593"/>
    </source>
</evidence>
<keyword evidence="5 9" id="KW-0798">TonB box</keyword>
<evidence type="ECO:0000256" key="7">
    <source>
        <dbReference type="ARBA" id="ARBA00023237"/>
    </source>
</evidence>
<feature type="domain" description="TonB-dependent receptor plug" evidence="12">
    <location>
        <begin position="118"/>
        <end position="233"/>
    </location>
</feature>
<evidence type="ECO:0000256" key="2">
    <source>
        <dbReference type="ARBA" id="ARBA00022448"/>
    </source>
</evidence>
<name>A0A1Y3Z317_9BACE</name>
<evidence type="ECO:0000256" key="3">
    <source>
        <dbReference type="ARBA" id="ARBA00022452"/>
    </source>
</evidence>
<feature type="signal peptide" evidence="10">
    <location>
        <begin position="1"/>
        <end position="27"/>
    </location>
</feature>
<comment type="similarity">
    <text evidence="8 9">Belongs to the TonB-dependent receptor family.</text>
</comment>
<dbReference type="Pfam" id="PF00593">
    <property type="entry name" value="TonB_dep_Rec_b-barrel"/>
    <property type="match status" value="1"/>
</dbReference>
<evidence type="ECO:0000313" key="14">
    <source>
        <dbReference type="Proteomes" id="UP000195386"/>
    </source>
</evidence>
<dbReference type="InterPro" id="IPR036942">
    <property type="entry name" value="Beta-barrel_TonB_sf"/>
</dbReference>
<dbReference type="InterPro" id="IPR039426">
    <property type="entry name" value="TonB-dep_rcpt-like"/>
</dbReference>